<dbReference type="Proteomes" id="UP000638263">
    <property type="component" value="Unassembled WGS sequence"/>
</dbReference>
<evidence type="ECO:0000313" key="1">
    <source>
        <dbReference type="EMBL" id="GGL14474.1"/>
    </source>
</evidence>
<proteinExistence type="predicted"/>
<reference evidence="1" key="2">
    <citation type="submission" date="2020-09" db="EMBL/GenBank/DDBJ databases">
        <authorList>
            <person name="Sun Q."/>
            <person name="Zhou Y."/>
        </authorList>
    </citation>
    <scope>NUCLEOTIDE SEQUENCE</scope>
    <source>
        <strain evidence="1">CGMCC 4.3508</strain>
    </source>
</reference>
<keyword evidence="2" id="KW-1185">Reference proteome</keyword>
<dbReference type="AlphaFoldDB" id="A0A917RLS8"/>
<sequence length="48" mass="5147">MTAPLGPAVDVEITDTPAYLERKRADDDALDVVLGARGLDPDDTHPRS</sequence>
<organism evidence="1 2">
    <name type="scientific">Nocardia jinanensis</name>
    <dbReference type="NCBI Taxonomy" id="382504"/>
    <lineage>
        <taxon>Bacteria</taxon>
        <taxon>Bacillati</taxon>
        <taxon>Actinomycetota</taxon>
        <taxon>Actinomycetes</taxon>
        <taxon>Mycobacteriales</taxon>
        <taxon>Nocardiaceae</taxon>
        <taxon>Nocardia</taxon>
    </lineage>
</organism>
<evidence type="ECO:0000313" key="2">
    <source>
        <dbReference type="Proteomes" id="UP000638263"/>
    </source>
</evidence>
<gene>
    <name evidence="1" type="ORF">GCM10011588_31250</name>
</gene>
<reference evidence="1" key="1">
    <citation type="journal article" date="2014" name="Int. J. Syst. Evol. Microbiol.">
        <title>Complete genome sequence of Corynebacterium casei LMG S-19264T (=DSM 44701T), isolated from a smear-ripened cheese.</title>
        <authorList>
            <consortium name="US DOE Joint Genome Institute (JGI-PGF)"/>
            <person name="Walter F."/>
            <person name="Albersmeier A."/>
            <person name="Kalinowski J."/>
            <person name="Ruckert C."/>
        </authorList>
    </citation>
    <scope>NUCLEOTIDE SEQUENCE</scope>
    <source>
        <strain evidence="1">CGMCC 4.3508</strain>
    </source>
</reference>
<dbReference type="RefSeq" id="WP_189094303.1">
    <property type="nucleotide sequence ID" value="NZ_BMMH01000005.1"/>
</dbReference>
<comment type="caution">
    <text evidence="1">The sequence shown here is derived from an EMBL/GenBank/DDBJ whole genome shotgun (WGS) entry which is preliminary data.</text>
</comment>
<accession>A0A917RLS8</accession>
<dbReference type="EMBL" id="BMMH01000005">
    <property type="protein sequence ID" value="GGL14474.1"/>
    <property type="molecule type" value="Genomic_DNA"/>
</dbReference>
<protein>
    <submittedName>
        <fullName evidence="1">Uncharacterized protein</fullName>
    </submittedName>
</protein>
<name>A0A917RLS8_9NOCA</name>